<proteinExistence type="predicted"/>
<protein>
    <recommendedName>
        <fullName evidence="3">ATPase</fullName>
    </recommendedName>
</protein>
<comment type="caution">
    <text evidence="1">The sequence shown here is derived from an EMBL/GenBank/DDBJ whole genome shotgun (WGS) entry which is preliminary data.</text>
</comment>
<evidence type="ECO:0000313" key="2">
    <source>
        <dbReference type="Proteomes" id="UP000240904"/>
    </source>
</evidence>
<reference evidence="1 2" key="1">
    <citation type="submission" date="2018-03" db="EMBL/GenBank/DDBJ databases">
        <title>Whole genome sequencing of Histamine producing bacteria.</title>
        <authorList>
            <person name="Butler K."/>
        </authorList>
    </citation>
    <scope>NUCLEOTIDE SEQUENCE [LARGE SCALE GENOMIC DNA]</scope>
    <source>
        <strain evidence="1 2">DSM 16190</strain>
    </source>
</reference>
<dbReference type="EMBL" id="PYMC01000001">
    <property type="protein sequence ID" value="PSW07307.1"/>
    <property type="molecule type" value="Genomic_DNA"/>
</dbReference>
<organism evidence="1 2">
    <name type="scientific">Photobacterium lipolyticum</name>
    <dbReference type="NCBI Taxonomy" id="266810"/>
    <lineage>
        <taxon>Bacteria</taxon>
        <taxon>Pseudomonadati</taxon>
        <taxon>Pseudomonadota</taxon>
        <taxon>Gammaproteobacteria</taxon>
        <taxon>Vibrionales</taxon>
        <taxon>Vibrionaceae</taxon>
        <taxon>Photobacterium</taxon>
    </lineage>
</organism>
<sequence length="405" mass="46356">MALALFFATLLSGCQSTPEDGLAATSEINTENAYQNALEMHKNWQQKMMNIDHLALYSPNKFNALQSGWKKADLIYLEFSDEPDVAFENYSIFSSTTYLERFFDEIHQAQLILTDLERLKVQADNVLEPAIEQMRYLNSLGAQQYYRSEYTRLNRLYAKLFRLVEQEVISDAREEQDEFLERSHSLEVKTVKKIYIAPLESELRSLRQKDVKYYAPLSYARVESEIGAGNTVIDLSPRDFTTINKAVTEIQFELDHAAHIALEVQSLRDRSKDEYENFILDIEAKLLRISRALNDEDLRNKPMRTQAQLITDGVATARQQRAVKSITAQQDPAKDQQIQALTLLVENQKQVIQQLRAKIVSQPDSYSAPYQLKDVEQTDPTEQSMPVVVATDLAEPSVEGTLLSE</sequence>
<keyword evidence="2" id="KW-1185">Reference proteome</keyword>
<accession>A0A2T3N4E8</accession>
<evidence type="ECO:0008006" key="3">
    <source>
        <dbReference type="Google" id="ProtNLM"/>
    </source>
</evidence>
<dbReference type="AlphaFoldDB" id="A0A2T3N4E8"/>
<gene>
    <name evidence="1" type="ORF">C9I89_00900</name>
</gene>
<evidence type="ECO:0000313" key="1">
    <source>
        <dbReference type="EMBL" id="PSW07307.1"/>
    </source>
</evidence>
<dbReference type="Proteomes" id="UP000240904">
    <property type="component" value="Unassembled WGS sequence"/>
</dbReference>
<name>A0A2T3N4E8_9GAMM</name>